<dbReference type="OrthoDB" id="9759749at2"/>
<comment type="caution">
    <text evidence="2">The sequence shown here is derived from an EMBL/GenBank/DDBJ whole genome shotgun (WGS) entry which is preliminary data.</text>
</comment>
<dbReference type="PANTHER" id="PTHR12993:SF11">
    <property type="entry name" value="N-ACETYLGLUCOSAMINYL-PHOSPHATIDYLINOSITOL DE-N-ACETYLASE"/>
    <property type="match status" value="1"/>
</dbReference>
<name>A0A4R0N150_9SPHI</name>
<dbReference type="Proteomes" id="UP000292884">
    <property type="component" value="Unassembled WGS sequence"/>
</dbReference>
<dbReference type="SUPFAM" id="SSF102588">
    <property type="entry name" value="LmbE-like"/>
    <property type="match status" value="1"/>
</dbReference>
<proteinExistence type="predicted"/>
<reference evidence="2 3" key="1">
    <citation type="submission" date="2019-02" db="EMBL/GenBank/DDBJ databases">
        <title>Pedobacter sp. RP-1-13 sp. nov., isolated from Arctic soil.</title>
        <authorList>
            <person name="Dahal R.H."/>
        </authorList>
    </citation>
    <scope>NUCLEOTIDE SEQUENCE [LARGE SCALE GENOMIC DNA]</scope>
    <source>
        <strain evidence="2 3">RP-1-13</strain>
    </source>
</reference>
<dbReference type="GO" id="GO:0016811">
    <property type="term" value="F:hydrolase activity, acting on carbon-nitrogen (but not peptide) bonds, in linear amides"/>
    <property type="evidence" value="ECO:0007669"/>
    <property type="project" value="TreeGrafter"/>
</dbReference>
<dbReference type="SUPFAM" id="SSF52317">
    <property type="entry name" value="Class I glutamine amidotransferase-like"/>
    <property type="match status" value="1"/>
</dbReference>
<dbReference type="Gene3D" id="3.40.50.10320">
    <property type="entry name" value="LmbE-like"/>
    <property type="match status" value="1"/>
</dbReference>
<gene>
    <name evidence="2" type="ORF">EZ428_01545</name>
</gene>
<sequence length="800" mass="88621">MKRLIYLIAFLIFPAFLKAQMQQLNAAEIALGIAKLNVKGSVLYIAAHPDDENTRLLAYLAKEAKVRTGYLSLTRGDGGQNLIGNEQAELLGLIRTQELLAARRTDGAEQFFTRANDFGFSKTSDESFKIWGKEQILSDVVWVIRKFQPDVIITRFPEDARAGHGHHAGSAILAREAFVAAADKTRFPEQLKYVKVWQAKRILWNTFNFGGNNTTSPDQLKLDVGLYNPLLGKSYGEIAAISRTNHKSQGFGSTLQRGEAYEFFTPVAGEPAKTSIFDGIDLTIKDKAVELLLSEIKKEYNVAAPEAILPKLLQLKKLTDSKDFNHQLLNELILATAGFWTEAVTTENAYALGDSVKFSLNTIYRAKTSSPLTIKVDNVFALENNKMQSLSMSAKANAISQPYYLEKNHPIGSYIIDNQTDIGYPENPKPFALHRTVTINGTDISIDIPILYKNTNPVKGERYQPLVIAPAVTATMSEKAYIFSSNSPKTITVQLKNFRNNSTGFITPQLPKGWKSNPEKIDFNLTRKGDEQNISFSITPGGDINSGNITLQVNTDGKIDDKGLKIISYEHIPTITIFPQATARLEKIDLKIAGKKIGYLDGAGDLTADALKEMGYQVTNLNPAQVLTSDLSTFDAIVVGVRFYNINDDAKIVQPKLLAYVQNGGTLLIQYNVNNGLKYSNFGPYPFKLANKRVTEEDAKVNFINPKSAALNYPNKITEKDFDGWIQERGLYFATDIDPKYATVLSMKDTGETESDGSLLIADYGKGKFVYTSLVFFRELPAGVPGAYRLFANLLAPKQP</sequence>
<dbReference type="EMBL" id="SJSK01000001">
    <property type="protein sequence ID" value="TCC93479.1"/>
    <property type="molecule type" value="Genomic_DNA"/>
</dbReference>
<evidence type="ECO:0000256" key="1">
    <source>
        <dbReference type="SAM" id="SignalP"/>
    </source>
</evidence>
<organism evidence="2 3">
    <name type="scientific">Pedobacter frigiditerrae</name>
    <dbReference type="NCBI Taxonomy" id="2530452"/>
    <lineage>
        <taxon>Bacteria</taxon>
        <taxon>Pseudomonadati</taxon>
        <taxon>Bacteroidota</taxon>
        <taxon>Sphingobacteriia</taxon>
        <taxon>Sphingobacteriales</taxon>
        <taxon>Sphingobacteriaceae</taxon>
        <taxon>Pedobacter</taxon>
    </lineage>
</organism>
<dbReference type="InterPro" id="IPR029062">
    <property type="entry name" value="Class_I_gatase-like"/>
</dbReference>
<dbReference type="PANTHER" id="PTHR12993">
    <property type="entry name" value="N-ACETYLGLUCOSAMINYL-PHOSPHATIDYLINOSITOL DE-N-ACETYLASE-RELATED"/>
    <property type="match status" value="1"/>
</dbReference>
<accession>A0A4R0N150</accession>
<feature type="chain" id="PRO_5020430730" evidence="1">
    <location>
        <begin position="27"/>
        <end position="800"/>
    </location>
</feature>
<evidence type="ECO:0000313" key="2">
    <source>
        <dbReference type="EMBL" id="TCC93479.1"/>
    </source>
</evidence>
<evidence type="ECO:0000313" key="3">
    <source>
        <dbReference type="Proteomes" id="UP000292884"/>
    </source>
</evidence>
<keyword evidence="3" id="KW-1185">Reference proteome</keyword>
<dbReference type="InterPro" id="IPR024078">
    <property type="entry name" value="LmbE-like_dom_sf"/>
</dbReference>
<protein>
    <submittedName>
        <fullName evidence="2">PIG-L family deacetylase</fullName>
    </submittedName>
</protein>
<keyword evidence="1" id="KW-0732">Signal</keyword>
<feature type="signal peptide" evidence="1">
    <location>
        <begin position="1"/>
        <end position="26"/>
    </location>
</feature>
<dbReference type="Pfam" id="PF02585">
    <property type="entry name" value="PIG-L"/>
    <property type="match status" value="1"/>
</dbReference>
<dbReference type="AlphaFoldDB" id="A0A4R0N150"/>
<dbReference type="RefSeq" id="WP_131551347.1">
    <property type="nucleotide sequence ID" value="NZ_SJSK01000001.1"/>
</dbReference>
<dbReference type="InterPro" id="IPR003737">
    <property type="entry name" value="GlcNAc_PI_deacetylase-related"/>
</dbReference>